<dbReference type="Proteomes" id="UP000198953">
    <property type="component" value="Unassembled WGS sequence"/>
</dbReference>
<sequence>MEEAFKIDDPRLLKVVAHPLRVRLLGRLRAQGPATASELGRAVGESSGLTSYHLRELAKHGFIEEDPEQRDGRERRWRARHRYTSWDNLTLAASPEGREVLKVMHLRQVEAVARSVEAFDESEWPREVVDAVGMSDHLVMLPPEGVRELQERADDLVRELAARYAGADGAEQYHVWAGAFPYPKHPDHPQKEEQ</sequence>
<dbReference type="InterPro" id="IPR001845">
    <property type="entry name" value="HTH_ArsR_DNA-bd_dom"/>
</dbReference>
<dbReference type="RefSeq" id="WP_091104132.1">
    <property type="nucleotide sequence ID" value="NZ_FOBF01000018.1"/>
</dbReference>
<evidence type="ECO:0000259" key="1">
    <source>
        <dbReference type="SMART" id="SM00418"/>
    </source>
</evidence>
<dbReference type="SMART" id="SM00418">
    <property type="entry name" value="HTH_ARSR"/>
    <property type="match status" value="1"/>
</dbReference>
<dbReference type="STRING" id="46177.SAMN05660976_06198"/>
<dbReference type="InterPro" id="IPR036390">
    <property type="entry name" value="WH_DNA-bd_sf"/>
</dbReference>
<name>A0A1H8BTW8_9ACTN</name>
<protein>
    <submittedName>
        <fullName evidence="2">Helix-turn-helix domain-containing protein</fullName>
    </submittedName>
</protein>
<dbReference type="EMBL" id="FOBF01000018">
    <property type="protein sequence ID" value="SEM86202.1"/>
    <property type="molecule type" value="Genomic_DNA"/>
</dbReference>
<dbReference type="SUPFAM" id="SSF46785">
    <property type="entry name" value="Winged helix' DNA-binding domain"/>
    <property type="match status" value="1"/>
</dbReference>
<dbReference type="Gene3D" id="1.10.10.10">
    <property type="entry name" value="Winged helix-like DNA-binding domain superfamily/Winged helix DNA-binding domain"/>
    <property type="match status" value="1"/>
</dbReference>
<evidence type="ECO:0000313" key="3">
    <source>
        <dbReference type="Proteomes" id="UP000198953"/>
    </source>
</evidence>
<dbReference type="CDD" id="cd00090">
    <property type="entry name" value="HTH_ARSR"/>
    <property type="match status" value="1"/>
</dbReference>
<reference evidence="2 3" key="1">
    <citation type="submission" date="2016-10" db="EMBL/GenBank/DDBJ databases">
        <authorList>
            <person name="de Groot N.N."/>
        </authorList>
    </citation>
    <scope>NUCLEOTIDE SEQUENCE [LARGE SCALE GENOMIC DNA]</scope>
    <source>
        <strain evidence="2 3">DSM 43357</strain>
    </source>
</reference>
<gene>
    <name evidence="2" type="ORF">SAMN05660976_06198</name>
</gene>
<evidence type="ECO:0000313" key="2">
    <source>
        <dbReference type="EMBL" id="SEM86202.1"/>
    </source>
</evidence>
<feature type="domain" description="HTH arsR-type" evidence="1">
    <location>
        <begin position="11"/>
        <end position="92"/>
    </location>
</feature>
<dbReference type="InterPro" id="IPR011991">
    <property type="entry name" value="ArsR-like_HTH"/>
</dbReference>
<dbReference type="GO" id="GO:0003700">
    <property type="term" value="F:DNA-binding transcription factor activity"/>
    <property type="evidence" value="ECO:0007669"/>
    <property type="project" value="InterPro"/>
</dbReference>
<dbReference type="InterPro" id="IPR036388">
    <property type="entry name" value="WH-like_DNA-bd_sf"/>
</dbReference>
<keyword evidence="3" id="KW-1185">Reference proteome</keyword>
<dbReference type="Pfam" id="PF12840">
    <property type="entry name" value="HTH_20"/>
    <property type="match status" value="1"/>
</dbReference>
<proteinExistence type="predicted"/>
<organism evidence="2 3">
    <name type="scientific">Nonomuraea pusilla</name>
    <dbReference type="NCBI Taxonomy" id="46177"/>
    <lineage>
        <taxon>Bacteria</taxon>
        <taxon>Bacillati</taxon>
        <taxon>Actinomycetota</taxon>
        <taxon>Actinomycetes</taxon>
        <taxon>Streptosporangiales</taxon>
        <taxon>Streptosporangiaceae</taxon>
        <taxon>Nonomuraea</taxon>
    </lineage>
</organism>
<accession>A0A1H8BTW8</accession>
<dbReference type="AlphaFoldDB" id="A0A1H8BTW8"/>